<gene>
    <name evidence="1" type="ORF">ASZ90_019597</name>
</gene>
<organism evidence="1">
    <name type="scientific">hydrocarbon metagenome</name>
    <dbReference type="NCBI Taxonomy" id="938273"/>
    <lineage>
        <taxon>unclassified sequences</taxon>
        <taxon>metagenomes</taxon>
        <taxon>ecological metagenomes</taxon>
    </lineage>
</organism>
<reference evidence="1" key="1">
    <citation type="journal article" date="2015" name="Proc. Natl. Acad. Sci. U.S.A.">
        <title>Networks of energetic and metabolic interactions define dynamics in microbial communities.</title>
        <authorList>
            <person name="Embree M."/>
            <person name="Liu J.K."/>
            <person name="Al-Bassam M.M."/>
            <person name="Zengler K."/>
        </authorList>
    </citation>
    <scope>NUCLEOTIDE SEQUENCE</scope>
</reference>
<dbReference type="EMBL" id="LNQE01001896">
    <property type="protein sequence ID" value="KUG03054.1"/>
    <property type="molecule type" value="Genomic_DNA"/>
</dbReference>
<evidence type="ECO:0000313" key="1">
    <source>
        <dbReference type="EMBL" id="KUG03054.1"/>
    </source>
</evidence>
<protein>
    <submittedName>
        <fullName evidence="1">Uncharacterized protein</fullName>
    </submittedName>
</protein>
<name>A0A0W8E377_9ZZZZ</name>
<accession>A0A0W8E377</accession>
<comment type="caution">
    <text evidence="1">The sequence shown here is derived from an EMBL/GenBank/DDBJ whole genome shotgun (WGS) entry which is preliminary data.</text>
</comment>
<sequence>MPGSILQLDKDLNNNDLFIMWQNELSLRTSARAGTHDANTISIPGTPELEFWYRCWYFSDRKLDFFILLLDNLQNIQVLKWLGDGPVFLLQDFWSFLPWHIAFQQPNPEKLQFIVNLYNPEYHTAMLQVVNALNLGSCQYLLSRTANQELRKLFKDRESELLKNRKQSLYGFIKSQKGDSPGLYGDKIDNILGTLGLLEASSIHNYHDPYCAERFTRLLDAVEGVFRSGMVEDCLGMLIDLYEEYRRKNRLVSLLEDEKIHRTFYRLLRQVIPIYALSNQPLTPYELADRIYNEYFPLINRDPASLQYLVVYESIVSALNRQNPRIMYEIYMKSIILQKYRPFDNHLIESDELDKGIVPWRLEQFVDIIDQRISALPHESFILMEYLRMMSVMKLISLNDQIIGQLLDHYITLWQWLPCSLFMNETIYSQLAPLAGEEYRFRARAICDVVLGNNRNRLADDISSRPDLFRMKDAWLKRQVFAAHFLGGLK</sequence>
<dbReference type="AlphaFoldDB" id="A0A0W8E377"/>
<proteinExistence type="predicted"/>